<keyword evidence="13" id="KW-1185">Reference proteome</keyword>
<keyword evidence="6 10" id="KW-0274">FAD</keyword>
<dbReference type="SUPFAM" id="SSF143631">
    <property type="entry name" value="ApbE-like"/>
    <property type="match status" value="1"/>
</dbReference>
<sequence length="291" mass="32105">MDTVVSIQVVCGESNSMEMVEAQINRAFEAFYHVEQACSRFSIDSELMRACRQIETPVPVSPFLFEPLKFALEMAQWTDGVFDPTVGKVMEEHGFNRHYLTGQSVQSTVTDSELVTYRDIVLNQQDRTLYLKTPLVIDLGAVAKGFAIDLAANELNQFEGFVVNAGGDLFAGGVNEQGYPWEIGIQHPESKEHIIHTLDVSNKAVCTSGSYERKSVDVTGMHHIYNPTTRQSPNDWISCTVIAPFAMMADAFSTASFMLGLEKGSRLIEQVGLEGILISSKLQIVKVGGVL</sequence>
<dbReference type="PANTHER" id="PTHR30040">
    <property type="entry name" value="THIAMINE BIOSYNTHESIS LIPOPROTEIN APBE"/>
    <property type="match status" value="1"/>
</dbReference>
<dbReference type="EC" id="2.7.1.180" evidence="1 10"/>
<evidence type="ECO:0000256" key="10">
    <source>
        <dbReference type="PIRNR" id="PIRNR006268"/>
    </source>
</evidence>
<protein>
    <recommendedName>
        <fullName evidence="2 10">FAD:protein FMN transferase</fullName>
        <ecNumber evidence="1 10">2.7.1.180</ecNumber>
    </recommendedName>
    <alternativeName>
        <fullName evidence="8 10">Flavin transferase</fullName>
    </alternativeName>
</protein>
<evidence type="ECO:0000256" key="5">
    <source>
        <dbReference type="ARBA" id="ARBA00022723"/>
    </source>
</evidence>
<evidence type="ECO:0000256" key="6">
    <source>
        <dbReference type="ARBA" id="ARBA00022827"/>
    </source>
</evidence>
<keyword evidence="4 10" id="KW-0808">Transferase</keyword>
<dbReference type="PIRSF" id="PIRSF006268">
    <property type="entry name" value="ApbE"/>
    <property type="match status" value="1"/>
</dbReference>
<evidence type="ECO:0000256" key="2">
    <source>
        <dbReference type="ARBA" id="ARBA00016337"/>
    </source>
</evidence>
<proteinExistence type="inferred from homology"/>
<dbReference type="Proteomes" id="UP001178662">
    <property type="component" value="Chromosome"/>
</dbReference>
<evidence type="ECO:0000256" key="7">
    <source>
        <dbReference type="ARBA" id="ARBA00022842"/>
    </source>
</evidence>
<gene>
    <name evidence="12" type="ORF">P0Y55_18080</name>
</gene>
<comment type="similarity">
    <text evidence="10">Belongs to the ApbE family.</text>
</comment>
<accession>A0AA95F0Z1</accession>
<dbReference type="Pfam" id="PF02424">
    <property type="entry name" value="ApbE"/>
    <property type="match status" value="1"/>
</dbReference>
<evidence type="ECO:0000256" key="1">
    <source>
        <dbReference type="ARBA" id="ARBA00011955"/>
    </source>
</evidence>
<comment type="cofactor">
    <cofactor evidence="11">
        <name>Mg(2+)</name>
        <dbReference type="ChEBI" id="CHEBI:18420"/>
    </cofactor>
    <cofactor evidence="11">
        <name>Mn(2+)</name>
        <dbReference type="ChEBI" id="CHEBI:29035"/>
    </cofactor>
    <text evidence="11">Magnesium. Can also use manganese.</text>
</comment>
<dbReference type="Gene3D" id="3.10.520.10">
    <property type="entry name" value="ApbE-like domains"/>
    <property type="match status" value="1"/>
</dbReference>
<dbReference type="InterPro" id="IPR024932">
    <property type="entry name" value="ApbE"/>
</dbReference>
<dbReference type="GO" id="GO:0046872">
    <property type="term" value="F:metal ion binding"/>
    <property type="evidence" value="ECO:0007669"/>
    <property type="project" value="UniProtKB-UniRule"/>
</dbReference>
<evidence type="ECO:0000256" key="3">
    <source>
        <dbReference type="ARBA" id="ARBA00022630"/>
    </source>
</evidence>
<evidence type="ECO:0000313" key="12">
    <source>
        <dbReference type="EMBL" id="WEK56441.1"/>
    </source>
</evidence>
<feature type="binding site" evidence="11">
    <location>
        <position position="250"/>
    </location>
    <ligand>
        <name>Mg(2+)</name>
        <dbReference type="ChEBI" id="CHEBI:18420"/>
    </ligand>
</feature>
<feature type="binding site" evidence="11">
    <location>
        <position position="141"/>
    </location>
    <ligand>
        <name>Mg(2+)</name>
        <dbReference type="ChEBI" id="CHEBI:18420"/>
    </ligand>
</feature>
<dbReference type="PANTHER" id="PTHR30040:SF2">
    <property type="entry name" value="FAD:PROTEIN FMN TRANSFERASE"/>
    <property type="match status" value="1"/>
</dbReference>
<name>A0AA95F0Z1_9BACL</name>
<evidence type="ECO:0000256" key="11">
    <source>
        <dbReference type="PIRSR" id="PIRSR006268-2"/>
    </source>
</evidence>
<organism evidence="12 13">
    <name type="scientific">Candidatus Cohnella colombiensis</name>
    <dbReference type="NCBI Taxonomy" id="3121368"/>
    <lineage>
        <taxon>Bacteria</taxon>
        <taxon>Bacillati</taxon>
        <taxon>Bacillota</taxon>
        <taxon>Bacilli</taxon>
        <taxon>Bacillales</taxon>
        <taxon>Paenibacillaceae</taxon>
        <taxon>Cohnella</taxon>
    </lineage>
</organism>
<keyword evidence="5 10" id="KW-0479">Metal-binding</keyword>
<keyword evidence="3 10" id="KW-0285">Flavoprotein</keyword>
<dbReference type="GO" id="GO:0016740">
    <property type="term" value="F:transferase activity"/>
    <property type="evidence" value="ECO:0007669"/>
    <property type="project" value="UniProtKB-UniRule"/>
</dbReference>
<keyword evidence="7 10" id="KW-0460">Magnesium</keyword>
<evidence type="ECO:0000256" key="4">
    <source>
        <dbReference type="ARBA" id="ARBA00022679"/>
    </source>
</evidence>
<feature type="binding site" evidence="11">
    <location>
        <position position="254"/>
    </location>
    <ligand>
        <name>Mg(2+)</name>
        <dbReference type="ChEBI" id="CHEBI:18420"/>
    </ligand>
</feature>
<evidence type="ECO:0000256" key="8">
    <source>
        <dbReference type="ARBA" id="ARBA00031306"/>
    </source>
</evidence>
<evidence type="ECO:0000256" key="9">
    <source>
        <dbReference type="ARBA" id="ARBA00048540"/>
    </source>
</evidence>
<comment type="catalytic activity">
    <reaction evidence="9 10">
        <text>L-threonyl-[protein] + FAD = FMN-L-threonyl-[protein] + AMP + H(+)</text>
        <dbReference type="Rhea" id="RHEA:36847"/>
        <dbReference type="Rhea" id="RHEA-COMP:11060"/>
        <dbReference type="Rhea" id="RHEA-COMP:11061"/>
        <dbReference type="ChEBI" id="CHEBI:15378"/>
        <dbReference type="ChEBI" id="CHEBI:30013"/>
        <dbReference type="ChEBI" id="CHEBI:57692"/>
        <dbReference type="ChEBI" id="CHEBI:74257"/>
        <dbReference type="ChEBI" id="CHEBI:456215"/>
        <dbReference type="EC" id="2.7.1.180"/>
    </reaction>
</comment>
<dbReference type="AlphaFoldDB" id="A0AA95F0Z1"/>
<evidence type="ECO:0000313" key="13">
    <source>
        <dbReference type="Proteomes" id="UP001178662"/>
    </source>
</evidence>
<dbReference type="EMBL" id="CP119317">
    <property type="protein sequence ID" value="WEK56441.1"/>
    <property type="molecule type" value="Genomic_DNA"/>
</dbReference>
<reference evidence="12" key="1">
    <citation type="submission" date="2023-03" db="EMBL/GenBank/DDBJ databases">
        <title>Andean soil-derived lignocellulolytic bacterial consortium as a source of novel taxa and putative plastic-active enzymes.</title>
        <authorList>
            <person name="Diaz-Garcia L."/>
            <person name="Chuvochina M."/>
            <person name="Feuerriegel G."/>
            <person name="Bunk B."/>
            <person name="Sproer C."/>
            <person name="Streit W.R."/>
            <person name="Rodriguez L.M."/>
            <person name="Overmann J."/>
            <person name="Jimenez D.J."/>
        </authorList>
    </citation>
    <scope>NUCLEOTIDE SEQUENCE</scope>
    <source>
        <strain evidence="12">MAG 2441</strain>
    </source>
</reference>
<dbReference type="InterPro" id="IPR003374">
    <property type="entry name" value="ApbE-like_sf"/>
</dbReference>